<dbReference type="GO" id="GO:0008270">
    <property type="term" value="F:zinc ion binding"/>
    <property type="evidence" value="ECO:0007669"/>
    <property type="project" value="UniProtKB-UniRule"/>
</dbReference>
<dbReference type="NCBIfam" id="TIGR00435">
    <property type="entry name" value="cysS"/>
    <property type="match status" value="1"/>
</dbReference>
<evidence type="ECO:0000256" key="11">
    <source>
        <dbReference type="ARBA" id="ARBA00023146"/>
    </source>
</evidence>
<dbReference type="InterPro" id="IPR015273">
    <property type="entry name" value="Cys-tRNA-synt_Ia_DALR"/>
</dbReference>
<dbReference type="InterPro" id="IPR024909">
    <property type="entry name" value="Cys-tRNA/MSH_ligase"/>
</dbReference>
<dbReference type="Pfam" id="PF01406">
    <property type="entry name" value="tRNA-synt_1e"/>
    <property type="match status" value="1"/>
</dbReference>
<comment type="subcellular location">
    <subcellularLocation>
        <location evidence="1 12">Cytoplasm</location>
    </subcellularLocation>
</comment>
<evidence type="ECO:0000256" key="8">
    <source>
        <dbReference type="ARBA" id="ARBA00022833"/>
    </source>
</evidence>
<dbReference type="AlphaFoldDB" id="A0A1F6GG41"/>
<evidence type="ECO:0000256" key="6">
    <source>
        <dbReference type="ARBA" id="ARBA00022723"/>
    </source>
</evidence>
<feature type="binding site" evidence="12">
    <location>
        <position position="267"/>
    </location>
    <ligand>
        <name>ATP</name>
        <dbReference type="ChEBI" id="CHEBI:30616"/>
    </ligand>
</feature>
<comment type="cofactor">
    <cofactor evidence="12">
        <name>Zn(2+)</name>
        <dbReference type="ChEBI" id="CHEBI:29105"/>
    </cofactor>
    <text evidence="12">Binds 1 zinc ion per subunit.</text>
</comment>
<protein>
    <recommendedName>
        <fullName evidence="12">Cysteine--tRNA ligase</fullName>
        <ecNumber evidence="12">6.1.1.16</ecNumber>
    </recommendedName>
    <alternativeName>
        <fullName evidence="12">Cysteinyl-tRNA synthetase</fullName>
        <shortName evidence="12">CysRS</shortName>
    </alternativeName>
</protein>
<dbReference type="SUPFAM" id="SSF52374">
    <property type="entry name" value="Nucleotidylyl transferase"/>
    <property type="match status" value="1"/>
</dbReference>
<dbReference type="FunFam" id="3.40.50.620:FF:000009">
    <property type="entry name" value="Cysteine--tRNA ligase"/>
    <property type="match status" value="1"/>
</dbReference>
<dbReference type="InterPro" id="IPR015803">
    <property type="entry name" value="Cys-tRNA-ligase"/>
</dbReference>
<dbReference type="Gene3D" id="3.40.50.620">
    <property type="entry name" value="HUPs"/>
    <property type="match status" value="1"/>
</dbReference>
<dbReference type="PANTHER" id="PTHR10890">
    <property type="entry name" value="CYSTEINYL-TRNA SYNTHETASE"/>
    <property type="match status" value="1"/>
</dbReference>
<evidence type="ECO:0000256" key="12">
    <source>
        <dbReference type="HAMAP-Rule" id="MF_00041"/>
    </source>
</evidence>
<feature type="binding site" evidence="12">
    <location>
        <position position="232"/>
    </location>
    <ligand>
        <name>Zn(2+)</name>
        <dbReference type="ChEBI" id="CHEBI:29105"/>
    </ligand>
</feature>
<dbReference type="CDD" id="cd00672">
    <property type="entry name" value="CysRS_core"/>
    <property type="match status" value="1"/>
</dbReference>
<dbReference type="GO" id="GO:0004817">
    <property type="term" value="F:cysteine-tRNA ligase activity"/>
    <property type="evidence" value="ECO:0007669"/>
    <property type="project" value="UniProtKB-UniRule"/>
</dbReference>
<keyword evidence="9 12" id="KW-0067">ATP-binding</keyword>
<keyword evidence="11 12" id="KW-0030">Aminoacyl-tRNA synthetase</keyword>
<evidence type="ECO:0000256" key="4">
    <source>
        <dbReference type="ARBA" id="ARBA00022490"/>
    </source>
</evidence>
<keyword evidence="4 12" id="KW-0963">Cytoplasm</keyword>
<organism evidence="14 15">
    <name type="scientific">Candidatus Lambdaproteobacteria bacterium RIFOXYD2_FULL_50_16</name>
    <dbReference type="NCBI Taxonomy" id="1817772"/>
    <lineage>
        <taxon>Bacteria</taxon>
        <taxon>Pseudomonadati</taxon>
        <taxon>Pseudomonadota</taxon>
        <taxon>Candidatus Lambdaproteobacteria</taxon>
    </lineage>
</organism>
<dbReference type="Proteomes" id="UP000178449">
    <property type="component" value="Unassembled WGS sequence"/>
</dbReference>
<reference evidence="14 15" key="1">
    <citation type="journal article" date="2016" name="Nat. Commun.">
        <title>Thousands of microbial genomes shed light on interconnected biogeochemical processes in an aquifer system.</title>
        <authorList>
            <person name="Anantharaman K."/>
            <person name="Brown C.T."/>
            <person name="Hug L.A."/>
            <person name="Sharon I."/>
            <person name="Castelle C.J."/>
            <person name="Probst A.J."/>
            <person name="Thomas B.C."/>
            <person name="Singh A."/>
            <person name="Wilkins M.J."/>
            <person name="Karaoz U."/>
            <person name="Brodie E.L."/>
            <person name="Williams K.H."/>
            <person name="Hubbard S.S."/>
            <person name="Banfield J.F."/>
        </authorList>
    </citation>
    <scope>NUCLEOTIDE SEQUENCE [LARGE SCALE GENOMIC DNA]</scope>
</reference>
<dbReference type="InterPro" id="IPR009080">
    <property type="entry name" value="tRNAsynth_Ia_anticodon-bd"/>
</dbReference>
<comment type="subunit">
    <text evidence="3 12">Monomer.</text>
</comment>
<dbReference type="InterPro" id="IPR032678">
    <property type="entry name" value="tRNA-synt_1_cat_dom"/>
</dbReference>
<dbReference type="Pfam" id="PF23493">
    <property type="entry name" value="CysS_C"/>
    <property type="match status" value="1"/>
</dbReference>
<feature type="binding site" evidence="12">
    <location>
        <position position="27"/>
    </location>
    <ligand>
        <name>Zn(2+)</name>
        <dbReference type="ChEBI" id="CHEBI:29105"/>
    </ligand>
</feature>
<keyword evidence="7 12" id="KW-0547">Nucleotide-binding</keyword>
<keyword evidence="8 12" id="KW-0862">Zinc</keyword>
<dbReference type="HAMAP" id="MF_00041">
    <property type="entry name" value="Cys_tRNA_synth"/>
    <property type="match status" value="1"/>
</dbReference>
<evidence type="ECO:0000256" key="7">
    <source>
        <dbReference type="ARBA" id="ARBA00022741"/>
    </source>
</evidence>
<feature type="binding site" evidence="12">
    <location>
        <position position="236"/>
    </location>
    <ligand>
        <name>Zn(2+)</name>
        <dbReference type="ChEBI" id="CHEBI:29105"/>
    </ligand>
</feature>
<feature type="short sequence motif" description="'HIGH' region" evidence="12">
    <location>
        <begin position="29"/>
        <end position="39"/>
    </location>
</feature>
<comment type="caution">
    <text evidence="14">The sequence shown here is derived from an EMBL/GenBank/DDBJ whole genome shotgun (WGS) entry which is preliminary data.</text>
</comment>
<dbReference type="GO" id="GO:0006423">
    <property type="term" value="P:cysteinyl-tRNA aminoacylation"/>
    <property type="evidence" value="ECO:0007669"/>
    <property type="project" value="UniProtKB-UniRule"/>
</dbReference>
<evidence type="ECO:0000313" key="14">
    <source>
        <dbReference type="EMBL" id="OGG97065.1"/>
    </source>
</evidence>
<feature type="domain" description="Cysteinyl-tRNA synthetase class Ia DALR" evidence="13">
    <location>
        <begin position="348"/>
        <end position="404"/>
    </location>
</feature>
<feature type="binding site" evidence="12">
    <location>
        <position position="207"/>
    </location>
    <ligand>
        <name>Zn(2+)</name>
        <dbReference type="ChEBI" id="CHEBI:29105"/>
    </ligand>
</feature>
<evidence type="ECO:0000313" key="15">
    <source>
        <dbReference type="Proteomes" id="UP000178449"/>
    </source>
</evidence>
<keyword evidence="10 12" id="KW-0648">Protein biosynthesis</keyword>
<comment type="catalytic activity">
    <reaction evidence="12">
        <text>tRNA(Cys) + L-cysteine + ATP = L-cysteinyl-tRNA(Cys) + AMP + diphosphate</text>
        <dbReference type="Rhea" id="RHEA:17773"/>
        <dbReference type="Rhea" id="RHEA-COMP:9661"/>
        <dbReference type="Rhea" id="RHEA-COMP:9679"/>
        <dbReference type="ChEBI" id="CHEBI:30616"/>
        <dbReference type="ChEBI" id="CHEBI:33019"/>
        <dbReference type="ChEBI" id="CHEBI:35235"/>
        <dbReference type="ChEBI" id="CHEBI:78442"/>
        <dbReference type="ChEBI" id="CHEBI:78517"/>
        <dbReference type="ChEBI" id="CHEBI:456215"/>
        <dbReference type="EC" id="6.1.1.16"/>
    </reaction>
</comment>
<feature type="short sequence motif" description="'KMSKS' region" evidence="12">
    <location>
        <begin position="264"/>
        <end position="268"/>
    </location>
</feature>
<evidence type="ECO:0000259" key="13">
    <source>
        <dbReference type="SMART" id="SM00840"/>
    </source>
</evidence>
<dbReference type="InterPro" id="IPR014729">
    <property type="entry name" value="Rossmann-like_a/b/a_fold"/>
</dbReference>
<dbReference type="GO" id="GO:0005524">
    <property type="term" value="F:ATP binding"/>
    <property type="evidence" value="ECO:0007669"/>
    <property type="project" value="UniProtKB-UniRule"/>
</dbReference>
<evidence type="ECO:0000256" key="9">
    <source>
        <dbReference type="ARBA" id="ARBA00022840"/>
    </source>
</evidence>
<evidence type="ECO:0000256" key="1">
    <source>
        <dbReference type="ARBA" id="ARBA00004496"/>
    </source>
</evidence>
<dbReference type="Pfam" id="PF09190">
    <property type="entry name" value="DALR_2"/>
    <property type="match status" value="1"/>
</dbReference>
<keyword evidence="6 12" id="KW-0479">Metal-binding</keyword>
<evidence type="ECO:0000256" key="2">
    <source>
        <dbReference type="ARBA" id="ARBA00005594"/>
    </source>
</evidence>
<comment type="similarity">
    <text evidence="2 12">Belongs to the class-I aminoacyl-tRNA synthetase family.</text>
</comment>
<evidence type="ECO:0000256" key="10">
    <source>
        <dbReference type="ARBA" id="ARBA00022917"/>
    </source>
</evidence>
<evidence type="ECO:0000256" key="3">
    <source>
        <dbReference type="ARBA" id="ARBA00011245"/>
    </source>
</evidence>
<sequence length="467" mass="52509">MQFYNSLTGKKEEFVPLVAKEAKIYCCGVTVYDLCHLGHARGAINFDVLRAFLKAEGYKVTFVKNYTDIDDKIIARAQESGQPWAALTEAMIEAHDQDMAALGVFPPDIAPKATQHIAEIIHMISDLLAKGFAYAAGGDIFFRVRSFLEYGKLSGKNLDDLISGSRVEVNEVKEDALDFALWKKAKPGEPSWQSPFGEGRPGWHIECSAMAKKYLGTHFDLHLGGSDLIFPHHENEIAQSECCHQEAFVNYWLHNGMVKIDAHKMSKSLGNFFTIRELLEKYHPELIRYFVLSSQYRAAVNFSEEAVERGLEGLDRLYGALFKVEGETGSKPGRLGPQSDVAKAYHQRFMEALADDLNTPMALAVLFEIAKDLNKGELGAEGYWLLHDLSRILGLLEDQPAHWFKSERIKTLKTGDLSNTQIEELIAQRLAARLSKNWAQADQLRDQLSNAGILLIDRDGTTQWQRK</sequence>
<dbReference type="PRINTS" id="PR00983">
    <property type="entry name" value="TRNASYNTHCYS"/>
</dbReference>
<evidence type="ECO:0000256" key="5">
    <source>
        <dbReference type="ARBA" id="ARBA00022598"/>
    </source>
</evidence>
<proteinExistence type="inferred from homology"/>
<dbReference type="GO" id="GO:0005829">
    <property type="term" value="C:cytosol"/>
    <property type="evidence" value="ECO:0007669"/>
    <property type="project" value="TreeGrafter"/>
</dbReference>
<dbReference type="InterPro" id="IPR056411">
    <property type="entry name" value="CysS_C"/>
</dbReference>
<accession>A0A1F6GG41</accession>
<dbReference type="EC" id="6.1.1.16" evidence="12"/>
<dbReference type="SMART" id="SM00840">
    <property type="entry name" value="DALR_2"/>
    <property type="match status" value="1"/>
</dbReference>
<gene>
    <name evidence="12" type="primary">cysS</name>
    <name evidence="14" type="ORF">A2527_02585</name>
</gene>
<dbReference type="PANTHER" id="PTHR10890:SF3">
    <property type="entry name" value="CYSTEINE--TRNA LIGASE, CYTOPLASMIC"/>
    <property type="match status" value="1"/>
</dbReference>
<keyword evidence="5 12" id="KW-0436">Ligase</keyword>
<dbReference type="EMBL" id="MFNE01000006">
    <property type="protein sequence ID" value="OGG97065.1"/>
    <property type="molecule type" value="Genomic_DNA"/>
</dbReference>
<dbReference type="Gene3D" id="1.20.120.1910">
    <property type="entry name" value="Cysteine-tRNA ligase, C-terminal anti-codon recognition domain"/>
    <property type="match status" value="1"/>
</dbReference>
<dbReference type="STRING" id="1817772.A2527_02585"/>
<dbReference type="SUPFAM" id="SSF47323">
    <property type="entry name" value="Anticodon-binding domain of a subclass of class I aminoacyl-tRNA synthetases"/>
    <property type="match status" value="1"/>
</dbReference>
<name>A0A1F6GG41_9PROT</name>